<reference evidence="1 2" key="1">
    <citation type="submission" date="2013-11" db="EMBL/GenBank/DDBJ databases">
        <title>The Genome Sequence of Phytophthora parasitica P1569.</title>
        <authorList>
            <consortium name="The Broad Institute Genomics Platform"/>
            <person name="Russ C."/>
            <person name="Tyler B."/>
            <person name="Panabieres F."/>
            <person name="Shan W."/>
            <person name="Tripathy S."/>
            <person name="Grunwald N."/>
            <person name="Machado M."/>
            <person name="Johnson C.S."/>
            <person name="Arredondo F."/>
            <person name="Hong C."/>
            <person name="Coffey M."/>
            <person name="Young S.K."/>
            <person name="Zeng Q."/>
            <person name="Gargeya S."/>
            <person name="Fitzgerald M."/>
            <person name="Abouelleil A."/>
            <person name="Alvarado L."/>
            <person name="Chapman S.B."/>
            <person name="Gainer-Dewar J."/>
            <person name="Goldberg J."/>
            <person name="Griggs A."/>
            <person name="Gujja S."/>
            <person name="Hansen M."/>
            <person name="Howarth C."/>
            <person name="Imamovic A."/>
            <person name="Ireland A."/>
            <person name="Larimer J."/>
            <person name="McCowan C."/>
            <person name="Murphy C."/>
            <person name="Pearson M."/>
            <person name="Poon T.W."/>
            <person name="Priest M."/>
            <person name="Roberts A."/>
            <person name="Saif S."/>
            <person name="Shea T."/>
            <person name="Sykes S."/>
            <person name="Wortman J."/>
            <person name="Nusbaum C."/>
            <person name="Birren B."/>
        </authorList>
    </citation>
    <scope>NUCLEOTIDE SEQUENCE [LARGE SCALE GENOMIC DNA]</scope>
    <source>
        <strain evidence="1 2">P1569</strain>
    </source>
</reference>
<sequence length="213" mass="24877">MAYEPAVDLYLPIRDVLVQNKSQETYWRVLNVLITLSNSQLEPQNVTCDFEVALINAVLEHFPRANLALRRKMVNLRIPEDQIKDALSSGKLDTLTRIPVDEIPKKGMWNDFWRYFVKTWMERYDATKWNVQEMVRYEVDIINRTNNPLEKNNRDFASRLGTHPSLLAFIEGTKKEAERYIRLIIDIKHGRQSVPHHTPPVQPVVPASYACFV</sequence>
<dbReference type="eggNOG" id="ENOG502SWNP">
    <property type="taxonomic scope" value="Eukaryota"/>
</dbReference>
<dbReference type="HOGENOM" id="CLU_028851_3_0_1"/>
<comment type="caution">
    <text evidence="1">The sequence shown here is derived from an EMBL/GenBank/DDBJ whole genome shotgun (WGS) entry which is preliminary data.</text>
</comment>
<evidence type="ECO:0008006" key="3">
    <source>
        <dbReference type="Google" id="ProtNLM"/>
    </source>
</evidence>
<name>V9EII8_PHYNI</name>
<accession>V9EII8</accession>
<dbReference type="Proteomes" id="UP000018721">
    <property type="component" value="Unassembled WGS sequence"/>
</dbReference>
<proteinExistence type="predicted"/>
<protein>
    <recommendedName>
        <fullName evidence="3">MULE transposase domain-containing protein</fullName>
    </recommendedName>
</protein>
<dbReference type="AlphaFoldDB" id="V9EII8"/>
<gene>
    <name evidence="1" type="ORF">F443_15391</name>
</gene>
<evidence type="ECO:0000313" key="2">
    <source>
        <dbReference type="Proteomes" id="UP000018721"/>
    </source>
</evidence>
<evidence type="ECO:0000313" key="1">
    <source>
        <dbReference type="EMBL" id="ETI38974.1"/>
    </source>
</evidence>
<keyword evidence="2" id="KW-1185">Reference proteome</keyword>
<dbReference type="EMBL" id="ANIZ01002700">
    <property type="protein sequence ID" value="ETI38974.1"/>
    <property type="molecule type" value="Genomic_DNA"/>
</dbReference>
<organism evidence="1 2">
    <name type="scientific">Phytophthora nicotianae P1569</name>
    <dbReference type="NCBI Taxonomy" id="1317065"/>
    <lineage>
        <taxon>Eukaryota</taxon>
        <taxon>Sar</taxon>
        <taxon>Stramenopiles</taxon>
        <taxon>Oomycota</taxon>
        <taxon>Peronosporomycetes</taxon>
        <taxon>Peronosporales</taxon>
        <taxon>Peronosporaceae</taxon>
        <taxon>Phytophthora</taxon>
    </lineage>
</organism>